<keyword evidence="2 6" id="KW-0853">WD repeat</keyword>
<dbReference type="Pfam" id="PF12265">
    <property type="entry name" value="CAF1C_H4-bd"/>
    <property type="match status" value="1"/>
</dbReference>
<keyword evidence="3" id="KW-0677">Repeat</keyword>
<feature type="repeat" description="WD" evidence="6">
    <location>
        <begin position="249"/>
        <end position="266"/>
    </location>
</feature>
<proteinExistence type="predicted"/>
<keyword evidence="9" id="KW-1185">Reference proteome</keyword>
<accession>A0A875SB11</accession>
<dbReference type="RefSeq" id="XP_038779689.1">
    <property type="nucleotide sequence ID" value="XM_038923761.1"/>
</dbReference>
<evidence type="ECO:0000313" key="9">
    <source>
        <dbReference type="Proteomes" id="UP000662931"/>
    </source>
</evidence>
<protein>
    <recommendedName>
        <fullName evidence="7">Histone-binding protein RBBP4-like N-terminal domain-containing protein</fullName>
    </recommendedName>
</protein>
<dbReference type="Pfam" id="PF00400">
    <property type="entry name" value="WD40"/>
    <property type="match status" value="2"/>
</dbReference>
<evidence type="ECO:0000256" key="2">
    <source>
        <dbReference type="ARBA" id="ARBA00022574"/>
    </source>
</evidence>
<sequence>MPINLDLTQNDNVPSKSDIILQPFASSPLEVLEDTDTDDSSPAIDDEIQLKYKIWKKNTPLLYDYIQTSTLLWPSMSVEWFPDVESHGNVNIQRLLLGSYSNGYNSFENLQLCTIKVPKSVEGLTLKDCEFDSDKHEFTTSNYPIANNDGNCKGALHMVQQIPHQGDINKARLMPQNPDLLATISNNGSVNVFDRTKKPNGCDSRELSKSRKVFDDEEEESTCLSDIKLQFHTGDGWGLDWNKFKEGELVTGASDGSIALWDIRDGFKKPQRSSNAVTATSHRKFKTCILSPISTLFCHDYGVNTVQYVWFHDSLIGTAGEDHKFKMFDTRSLDGNPVIQITLQHPINTLDFNKQDQYGLVLGDDKGNLLIEDIRYPERPQIVISNAHSDSITAVAWNHEYGNILGSSSTDGLVKLWKFGSGESSTIEHKLIFTHGGHMLGVSDIAWNPNDPKMLASCSDDNSVHVWKPSQAVF</sequence>
<dbReference type="GeneID" id="62196910"/>
<dbReference type="AlphaFoldDB" id="A0A875SB11"/>
<evidence type="ECO:0000256" key="1">
    <source>
        <dbReference type="ARBA" id="ARBA00004123"/>
    </source>
</evidence>
<evidence type="ECO:0000256" key="4">
    <source>
        <dbReference type="ARBA" id="ARBA00022853"/>
    </source>
</evidence>
<dbReference type="PROSITE" id="PS50082">
    <property type="entry name" value="WD_REPEATS_2"/>
    <property type="match status" value="3"/>
</dbReference>
<gene>
    <name evidence="8" type="ORF">FOA43_003510</name>
</gene>
<dbReference type="Gene3D" id="2.130.10.10">
    <property type="entry name" value="YVTN repeat-like/Quinoprotein amine dehydrogenase"/>
    <property type="match status" value="1"/>
</dbReference>
<evidence type="ECO:0000256" key="5">
    <source>
        <dbReference type="ARBA" id="ARBA00023242"/>
    </source>
</evidence>
<dbReference type="KEGG" id="bnn:FOA43_003510"/>
<dbReference type="InterPro" id="IPR022052">
    <property type="entry name" value="Histone-bd_RBBP4-like_N"/>
</dbReference>
<evidence type="ECO:0000256" key="6">
    <source>
        <dbReference type="PROSITE-ProRule" id="PRU00221"/>
    </source>
</evidence>
<feature type="domain" description="Histone-binding protein RBBP4-like N-terminal" evidence="7">
    <location>
        <begin position="51"/>
        <end position="118"/>
    </location>
</feature>
<dbReference type="SUPFAM" id="SSF50978">
    <property type="entry name" value="WD40 repeat-like"/>
    <property type="match status" value="1"/>
</dbReference>
<keyword evidence="4" id="KW-0156">Chromatin regulator</keyword>
<evidence type="ECO:0000259" key="7">
    <source>
        <dbReference type="Pfam" id="PF12265"/>
    </source>
</evidence>
<dbReference type="InterPro" id="IPR050459">
    <property type="entry name" value="WD_repeat_RBAP46/RBAP48/MSI1"/>
</dbReference>
<dbReference type="InterPro" id="IPR015943">
    <property type="entry name" value="WD40/YVTN_repeat-like_dom_sf"/>
</dbReference>
<dbReference type="SMART" id="SM00320">
    <property type="entry name" value="WD40"/>
    <property type="match status" value="5"/>
</dbReference>
<dbReference type="Proteomes" id="UP000662931">
    <property type="component" value="Chromosome 4"/>
</dbReference>
<reference evidence="8" key="1">
    <citation type="submission" date="2020-10" db="EMBL/GenBank/DDBJ databases">
        <authorList>
            <person name="Roach M.J.R."/>
        </authorList>
    </citation>
    <scope>NUCLEOTIDE SEQUENCE</scope>
    <source>
        <strain evidence="8">CBS 1945</strain>
    </source>
</reference>
<dbReference type="OrthoDB" id="427795at2759"/>
<dbReference type="InterPro" id="IPR019775">
    <property type="entry name" value="WD40_repeat_CS"/>
</dbReference>
<name>A0A875SB11_EENNA</name>
<evidence type="ECO:0000313" key="8">
    <source>
        <dbReference type="EMBL" id="QPG76124.1"/>
    </source>
</evidence>
<organism evidence="8 9">
    <name type="scientific">Eeniella nana</name>
    <name type="common">Yeast</name>
    <name type="synonym">Brettanomyces nanus</name>
    <dbReference type="NCBI Taxonomy" id="13502"/>
    <lineage>
        <taxon>Eukaryota</taxon>
        <taxon>Fungi</taxon>
        <taxon>Dikarya</taxon>
        <taxon>Ascomycota</taxon>
        <taxon>Saccharomycotina</taxon>
        <taxon>Pichiomycetes</taxon>
        <taxon>Pichiales</taxon>
        <taxon>Pichiaceae</taxon>
        <taxon>Brettanomyces</taxon>
    </lineage>
</organism>
<dbReference type="InterPro" id="IPR036322">
    <property type="entry name" value="WD40_repeat_dom_sf"/>
</dbReference>
<dbReference type="PANTHER" id="PTHR22850">
    <property type="entry name" value="WD40 REPEAT FAMILY"/>
    <property type="match status" value="1"/>
</dbReference>
<evidence type="ECO:0000256" key="3">
    <source>
        <dbReference type="ARBA" id="ARBA00022737"/>
    </source>
</evidence>
<dbReference type="GO" id="GO:0006325">
    <property type="term" value="P:chromatin organization"/>
    <property type="evidence" value="ECO:0007669"/>
    <property type="project" value="UniProtKB-KW"/>
</dbReference>
<dbReference type="PROSITE" id="PS50294">
    <property type="entry name" value="WD_REPEATS_REGION"/>
    <property type="match status" value="2"/>
</dbReference>
<dbReference type="GO" id="GO:0005634">
    <property type="term" value="C:nucleus"/>
    <property type="evidence" value="ECO:0007669"/>
    <property type="project" value="UniProtKB-SubCell"/>
</dbReference>
<dbReference type="EMBL" id="CP064815">
    <property type="protein sequence ID" value="QPG76124.1"/>
    <property type="molecule type" value="Genomic_DNA"/>
</dbReference>
<feature type="repeat" description="WD" evidence="6">
    <location>
        <begin position="435"/>
        <end position="468"/>
    </location>
</feature>
<dbReference type="PROSITE" id="PS00678">
    <property type="entry name" value="WD_REPEATS_1"/>
    <property type="match status" value="1"/>
</dbReference>
<keyword evidence="5" id="KW-0539">Nucleus</keyword>
<feature type="repeat" description="WD" evidence="6">
    <location>
        <begin position="385"/>
        <end position="427"/>
    </location>
</feature>
<comment type="subcellular location">
    <subcellularLocation>
        <location evidence="1">Nucleus</location>
    </subcellularLocation>
</comment>
<dbReference type="InterPro" id="IPR001680">
    <property type="entry name" value="WD40_rpt"/>
</dbReference>